<keyword evidence="2" id="KW-0597">Phosphoprotein</keyword>
<reference evidence="4 5" key="1">
    <citation type="submission" date="2014-10" db="EMBL/GenBank/DDBJ databases">
        <title>Draft genome sequence of Actinoplanes utahensis NRRL 12052.</title>
        <authorList>
            <person name="Velasco-Bucheli B."/>
            <person name="del Cerro C."/>
            <person name="Hormigo D."/>
            <person name="Garcia J.L."/>
            <person name="Acebal C."/>
            <person name="Arroyo M."/>
            <person name="de la Mata I."/>
        </authorList>
    </citation>
    <scope>NUCLEOTIDE SEQUENCE [LARGE SCALE GENOMIC DNA]</scope>
    <source>
        <strain evidence="4 5">NRRL 12052</strain>
    </source>
</reference>
<dbReference type="InterPro" id="IPR020806">
    <property type="entry name" value="PKS_PP-bd"/>
</dbReference>
<feature type="domain" description="Carrier" evidence="3">
    <location>
        <begin position="1"/>
        <end position="78"/>
    </location>
</feature>
<name>A0A0A6X2A7_ACTUT</name>
<dbReference type="Pfam" id="PF00550">
    <property type="entry name" value="PP-binding"/>
    <property type="match status" value="1"/>
</dbReference>
<evidence type="ECO:0000259" key="3">
    <source>
        <dbReference type="PROSITE" id="PS50075"/>
    </source>
</evidence>
<dbReference type="SMART" id="SM00823">
    <property type="entry name" value="PKS_PP"/>
    <property type="match status" value="1"/>
</dbReference>
<evidence type="ECO:0000256" key="2">
    <source>
        <dbReference type="ARBA" id="ARBA00022553"/>
    </source>
</evidence>
<dbReference type="SUPFAM" id="SSF47336">
    <property type="entry name" value="ACP-like"/>
    <property type="match status" value="1"/>
</dbReference>
<dbReference type="EMBL" id="JRTT01000050">
    <property type="protein sequence ID" value="KHD74222.1"/>
    <property type="molecule type" value="Genomic_DNA"/>
</dbReference>
<dbReference type="InterPro" id="IPR009081">
    <property type="entry name" value="PP-bd_ACP"/>
</dbReference>
<dbReference type="InterPro" id="IPR036736">
    <property type="entry name" value="ACP-like_sf"/>
</dbReference>
<protein>
    <recommendedName>
        <fullName evidence="3">Carrier domain-containing protein</fullName>
    </recommendedName>
</protein>
<keyword evidence="5" id="KW-1185">Reference proteome</keyword>
<dbReference type="Proteomes" id="UP000054537">
    <property type="component" value="Unassembled WGS sequence"/>
</dbReference>
<sequence>MAGTDLRAWIVDRAALLLDVSPQRIATDRPLADQGLDSVSAVALIGELEDRVRRDLDPDLLYDHPAVDDLVELLDMPGRPPSHAKGA</sequence>
<gene>
    <name evidence="4" type="ORF">MB27_30030</name>
</gene>
<dbReference type="SMART" id="SM01294">
    <property type="entry name" value="PKS_PP_betabranch"/>
    <property type="match status" value="1"/>
</dbReference>
<dbReference type="PROSITE" id="PS50075">
    <property type="entry name" value="CARRIER"/>
    <property type="match status" value="1"/>
</dbReference>
<evidence type="ECO:0000256" key="1">
    <source>
        <dbReference type="ARBA" id="ARBA00022450"/>
    </source>
</evidence>
<evidence type="ECO:0000313" key="5">
    <source>
        <dbReference type="Proteomes" id="UP000054537"/>
    </source>
</evidence>
<dbReference type="GO" id="GO:0031177">
    <property type="term" value="F:phosphopantetheine binding"/>
    <property type="evidence" value="ECO:0007669"/>
    <property type="project" value="InterPro"/>
</dbReference>
<accession>A0A0A6X2A7</accession>
<proteinExistence type="predicted"/>
<dbReference type="STRING" id="1869.MB27_30030"/>
<dbReference type="OrthoDB" id="9023404at2"/>
<comment type="caution">
    <text evidence="4">The sequence shown here is derived from an EMBL/GenBank/DDBJ whole genome shotgun (WGS) entry which is preliminary data.</text>
</comment>
<dbReference type="eggNOG" id="COG0236">
    <property type="taxonomic scope" value="Bacteria"/>
</dbReference>
<dbReference type="RefSeq" id="WP_043530061.1">
    <property type="nucleotide sequence ID" value="NZ_BAABKU010000057.1"/>
</dbReference>
<dbReference type="Gene3D" id="1.10.1200.10">
    <property type="entry name" value="ACP-like"/>
    <property type="match status" value="1"/>
</dbReference>
<evidence type="ECO:0000313" key="4">
    <source>
        <dbReference type="EMBL" id="KHD74222.1"/>
    </source>
</evidence>
<dbReference type="AlphaFoldDB" id="A0A0A6X2A7"/>
<keyword evidence="1" id="KW-0596">Phosphopantetheine</keyword>
<organism evidence="4 5">
    <name type="scientific">Actinoplanes utahensis</name>
    <dbReference type="NCBI Taxonomy" id="1869"/>
    <lineage>
        <taxon>Bacteria</taxon>
        <taxon>Bacillati</taxon>
        <taxon>Actinomycetota</taxon>
        <taxon>Actinomycetes</taxon>
        <taxon>Micromonosporales</taxon>
        <taxon>Micromonosporaceae</taxon>
        <taxon>Actinoplanes</taxon>
    </lineage>
</organism>